<dbReference type="PROSITE" id="PS50240">
    <property type="entry name" value="TRYPSIN_DOM"/>
    <property type="match status" value="1"/>
</dbReference>
<organism evidence="3 4">
    <name type="scientific">Phytophthora palmivora</name>
    <dbReference type="NCBI Taxonomy" id="4796"/>
    <lineage>
        <taxon>Eukaryota</taxon>
        <taxon>Sar</taxon>
        <taxon>Stramenopiles</taxon>
        <taxon>Oomycota</taxon>
        <taxon>Peronosporomycetes</taxon>
        <taxon>Peronosporales</taxon>
        <taxon>Peronosporaceae</taxon>
        <taxon>Phytophthora</taxon>
    </lineage>
</organism>
<dbReference type="AlphaFoldDB" id="A0A2P4YD71"/>
<gene>
    <name evidence="3" type="ORF">PHPALM_7098</name>
</gene>
<dbReference type="InterPro" id="IPR001314">
    <property type="entry name" value="Peptidase_S1A"/>
</dbReference>
<dbReference type="InterPro" id="IPR009003">
    <property type="entry name" value="Peptidase_S1_PA"/>
</dbReference>
<dbReference type="Gene3D" id="2.40.10.10">
    <property type="entry name" value="Trypsin-like serine proteases"/>
    <property type="match status" value="2"/>
</dbReference>
<keyword evidence="3" id="KW-0645">Protease</keyword>
<dbReference type="Proteomes" id="UP000237271">
    <property type="component" value="Unassembled WGS sequence"/>
</dbReference>
<dbReference type="GO" id="GO:0006508">
    <property type="term" value="P:proteolysis"/>
    <property type="evidence" value="ECO:0007669"/>
    <property type="project" value="UniProtKB-KW"/>
</dbReference>
<dbReference type="Pfam" id="PF00089">
    <property type="entry name" value="Trypsin"/>
    <property type="match status" value="1"/>
</dbReference>
<proteinExistence type="predicted"/>
<sequence length="185" mass="20170">MRTYPNDTSFCGGALISPTHVLTSAICDQRGINYISVGSHNVDGTDAGEEIKAKAVHIHPKYNPNISLAWDYAVVTLERPRKFVPVNFARNDSEIQEGMPTSVMGWGIVTCEDEGYSLELRSVVLEVWDNKNCSEVYTDLSPSQQSQQCAGGIVHKCTAPGDMGAPLIKENKEGDATRDDCASMD</sequence>
<dbReference type="PRINTS" id="PR00722">
    <property type="entry name" value="CHYMOTRYPSIN"/>
</dbReference>
<keyword evidence="4" id="KW-1185">Reference proteome</keyword>
<reference evidence="3 4" key="1">
    <citation type="journal article" date="2017" name="Genome Biol. Evol.">
        <title>Phytophthora megakarya and P. palmivora, closely related causal agents of cacao black pod rot, underwent increases in genome sizes and gene numbers by different mechanisms.</title>
        <authorList>
            <person name="Ali S.S."/>
            <person name="Shao J."/>
            <person name="Lary D.J."/>
            <person name="Kronmiller B."/>
            <person name="Shen D."/>
            <person name="Strem M.D."/>
            <person name="Amoako-Attah I."/>
            <person name="Akrofi A.Y."/>
            <person name="Begoude B.A."/>
            <person name="Ten Hoopen G.M."/>
            <person name="Coulibaly K."/>
            <person name="Kebe B.I."/>
            <person name="Melnick R.L."/>
            <person name="Guiltinan M.J."/>
            <person name="Tyler B.M."/>
            <person name="Meinhardt L.W."/>
            <person name="Bailey B.A."/>
        </authorList>
    </citation>
    <scope>NUCLEOTIDE SEQUENCE [LARGE SCALE GENOMIC DNA]</scope>
    <source>
        <strain evidence="4">sbr112.9</strain>
    </source>
</reference>
<dbReference type="InterPro" id="IPR043504">
    <property type="entry name" value="Peptidase_S1_PA_chymotrypsin"/>
</dbReference>
<evidence type="ECO:0000256" key="1">
    <source>
        <dbReference type="ARBA" id="ARBA00023026"/>
    </source>
</evidence>
<name>A0A2P4YD71_9STRA</name>
<dbReference type="EMBL" id="NCKW01003662">
    <property type="protein sequence ID" value="POM75753.1"/>
    <property type="molecule type" value="Genomic_DNA"/>
</dbReference>
<dbReference type="PANTHER" id="PTHR24260:SF132">
    <property type="entry name" value="PEPTIDASE S1 DOMAIN-CONTAINING PROTEIN"/>
    <property type="match status" value="1"/>
</dbReference>
<evidence type="ECO:0000313" key="4">
    <source>
        <dbReference type="Proteomes" id="UP000237271"/>
    </source>
</evidence>
<dbReference type="InterPro" id="IPR051333">
    <property type="entry name" value="CLIP_Serine_Protease"/>
</dbReference>
<keyword evidence="1" id="KW-0843">Virulence</keyword>
<accession>A0A2P4YD71</accession>
<dbReference type="GO" id="GO:0004252">
    <property type="term" value="F:serine-type endopeptidase activity"/>
    <property type="evidence" value="ECO:0007669"/>
    <property type="project" value="InterPro"/>
</dbReference>
<dbReference type="OrthoDB" id="93931at2759"/>
<dbReference type="PANTHER" id="PTHR24260">
    <property type="match status" value="1"/>
</dbReference>
<protein>
    <submittedName>
        <fullName evidence="3">Serine protease trypsin-like protein</fullName>
    </submittedName>
</protein>
<evidence type="ECO:0000259" key="2">
    <source>
        <dbReference type="PROSITE" id="PS50240"/>
    </source>
</evidence>
<keyword evidence="3" id="KW-0378">Hydrolase</keyword>
<comment type="caution">
    <text evidence="3">The sequence shown here is derived from an EMBL/GenBank/DDBJ whole genome shotgun (WGS) entry which is preliminary data.</text>
</comment>
<dbReference type="SUPFAM" id="SSF50494">
    <property type="entry name" value="Trypsin-like serine proteases"/>
    <property type="match status" value="1"/>
</dbReference>
<dbReference type="SMART" id="SM00020">
    <property type="entry name" value="Tryp_SPc"/>
    <property type="match status" value="1"/>
</dbReference>
<evidence type="ECO:0000313" key="3">
    <source>
        <dbReference type="EMBL" id="POM75753.1"/>
    </source>
</evidence>
<feature type="domain" description="Peptidase S1" evidence="2">
    <location>
        <begin position="1"/>
        <end position="185"/>
    </location>
</feature>
<dbReference type="InterPro" id="IPR001254">
    <property type="entry name" value="Trypsin_dom"/>
</dbReference>